<dbReference type="PATRIC" id="fig|1582439.9.peg.547"/>
<sequence length="371" mass="43465">MKMTESGFDSGIWFSYKQKEYVAKKVPKIFKWTEKIISPKVLFDWSETSKQWDWKNCHFSIIGNDEDSTRVAVRRQKVLQRTDALSGNKISLMMGIDVTGAKKPEFEKYHEPKKNPQKDLTQKINRWAIRLTNKNDGDPDTFITDACIWMEADDHDTAPDALSEIFEKIQKTIGTGSESNVFDVQTTHDEHVFPVIYQPRVDTLDNYIRAIFWDMQEDKIEISIVFNDEQLSRAWFLDVAYRLFRKRKYGRIRDLESFQIMLSSSVPTQLKFPDIYSNNDTLKDDSTHGDSTKWCKKAPPHDIKYFYDDEHHPVVFVNTSNHAMAEHDTNPQFWKWEYVGWEKDTPLVIGGGTRDAVDDMLKEQAIKEKYC</sequence>
<dbReference type="KEGG" id="nid:NPIRD3C_0541"/>
<name>A0A0C5BXQ0_9ARCH</name>
<organism evidence="1 2">
    <name type="scientific">Nitrosopumilus piranensis</name>
    <dbReference type="NCBI Taxonomy" id="1582439"/>
    <lineage>
        <taxon>Archaea</taxon>
        <taxon>Nitrososphaerota</taxon>
        <taxon>Nitrososphaeria</taxon>
        <taxon>Nitrosopumilales</taxon>
        <taxon>Nitrosopumilaceae</taxon>
        <taxon>Nitrosopumilus</taxon>
    </lineage>
</organism>
<dbReference type="EMBL" id="CP010868">
    <property type="protein sequence ID" value="AJM91755.1"/>
    <property type="molecule type" value="Genomic_DNA"/>
</dbReference>
<reference evidence="1 2" key="2">
    <citation type="journal article" date="2016" name="ISME J.">
        <title>Physiological and genomic characterization of two novel marine thaumarchaeal strains indicates niche differentiation.</title>
        <authorList>
            <person name="Bayer B."/>
            <person name="Vojvoda J."/>
            <person name="Offre P."/>
            <person name="Alves R.J."/>
            <person name="Elisabeth N.H."/>
            <person name="Garcia J.A."/>
            <person name="Volland J.M."/>
            <person name="Srivastava A."/>
            <person name="Schleper C."/>
            <person name="Herndl G.J."/>
        </authorList>
    </citation>
    <scope>NUCLEOTIDE SEQUENCE [LARGE SCALE GENOMIC DNA]</scope>
    <source>
        <strain evidence="1 2">D3C</strain>
    </source>
</reference>
<dbReference type="HOGENOM" id="CLU_772970_0_0_2"/>
<gene>
    <name evidence="1" type="ORF">NPIRD3C_0541</name>
</gene>
<dbReference type="AlphaFoldDB" id="A0A0C5BXQ0"/>
<reference evidence="2" key="1">
    <citation type="submission" date="2015-02" db="EMBL/GenBank/DDBJ databases">
        <title>Characterization of two novel Thaumarchaeota isolated from the Northern Adriatic Sea.</title>
        <authorList>
            <person name="Bayer B."/>
            <person name="Vojvoda J."/>
            <person name="Offre P."/>
            <person name="Srivastava A."/>
            <person name="Elisabeth N."/>
            <person name="Garcia J.A.L."/>
            <person name="Schleper C."/>
            <person name="Herndl G.J."/>
        </authorList>
    </citation>
    <scope>NUCLEOTIDE SEQUENCE [LARGE SCALE GENOMIC DNA]</scope>
    <source>
        <strain evidence="2">D3C</strain>
    </source>
</reference>
<evidence type="ECO:0000313" key="2">
    <source>
        <dbReference type="Proteomes" id="UP000032027"/>
    </source>
</evidence>
<dbReference type="STRING" id="1582439.NPIRD3C_0541"/>
<dbReference type="Proteomes" id="UP000032027">
    <property type="component" value="Chromosome"/>
</dbReference>
<accession>A0A0C5BXQ0</accession>
<proteinExistence type="predicted"/>
<keyword evidence="2" id="KW-1185">Reference proteome</keyword>
<protein>
    <submittedName>
        <fullName evidence="1">Uncharacterized protein</fullName>
    </submittedName>
</protein>
<evidence type="ECO:0000313" key="1">
    <source>
        <dbReference type="EMBL" id="AJM91755.1"/>
    </source>
</evidence>
<reference evidence="1 2" key="3">
    <citation type="journal article" date="2019" name="Int. J. Syst. Evol. Microbiol.">
        <title>Nitrosopumilus adriaticus sp. nov. and Nitrosopumilus piranensis sp. nov., two ammonia-oxidizing archaea from the Adriatic Sea and members of the class Nitrososphaeria.</title>
        <authorList>
            <person name="Bayer B."/>
            <person name="Vojvoda J."/>
            <person name="Reinthaler T."/>
            <person name="Reyes C."/>
            <person name="Pinto M."/>
            <person name="Herndl G.J."/>
        </authorList>
    </citation>
    <scope>NUCLEOTIDE SEQUENCE [LARGE SCALE GENOMIC DNA]</scope>
    <source>
        <strain evidence="1 2">D3C</strain>
    </source>
</reference>